<dbReference type="GeneID" id="85195760"/>
<proteinExistence type="predicted"/>
<protein>
    <submittedName>
        <fullName evidence="1">Uncharacterized protein</fullName>
    </submittedName>
</protein>
<dbReference type="AlphaFoldDB" id="A0AA96V0W8"/>
<sequence length="54" mass="6201">MTNCECEVSDSEITIDTRKHDMFDTSKTVQNRGIDETQTGITGRNRFEKTGFKK</sequence>
<dbReference type="KEGG" id="mehf:MmiHf6_11830"/>
<evidence type="ECO:0000313" key="1">
    <source>
        <dbReference type="EMBL" id="WNY23860.1"/>
    </source>
</evidence>
<evidence type="ECO:0000313" key="2">
    <source>
        <dbReference type="Proteomes" id="UP001302978"/>
    </source>
</evidence>
<dbReference type="EMBL" id="CP131059">
    <property type="protein sequence ID" value="WNY23860.1"/>
    <property type="molecule type" value="Genomic_DNA"/>
</dbReference>
<name>A0AA96V0W8_9EURY</name>
<dbReference type="RefSeq" id="WP_316557027.1">
    <property type="nucleotide sequence ID" value="NZ_CP131059.1"/>
</dbReference>
<organism evidence="1 2">
    <name type="scientific">Methanimicrococcus hongohii</name>
    <dbReference type="NCBI Taxonomy" id="3028295"/>
    <lineage>
        <taxon>Archaea</taxon>
        <taxon>Methanobacteriati</taxon>
        <taxon>Methanobacteriota</taxon>
        <taxon>Stenosarchaea group</taxon>
        <taxon>Methanomicrobia</taxon>
        <taxon>Methanosarcinales</taxon>
        <taxon>Methanosarcinaceae</taxon>
        <taxon>Methanimicrococcus</taxon>
    </lineage>
</organism>
<reference evidence="1 2" key="1">
    <citation type="submission" date="2023-07" db="EMBL/GenBank/DDBJ databases">
        <title>Closed genoem sequence of Methanomicrococcus sp. Hf6.</title>
        <authorList>
            <person name="Poehlein A."/>
            <person name="Protasov E."/>
            <person name="Platt K."/>
            <person name="Reeh H."/>
            <person name="Daniel R."/>
            <person name="Brune A."/>
        </authorList>
    </citation>
    <scope>NUCLEOTIDE SEQUENCE [LARGE SCALE GENOMIC DNA]</scope>
    <source>
        <strain evidence="1 2">Hf6</strain>
    </source>
</reference>
<dbReference type="Proteomes" id="UP001302978">
    <property type="component" value="Chromosome"/>
</dbReference>
<keyword evidence="2" id="KW-1185">Reference proteome</keyword>
<gene>
    <name evidence="1" type="ORF">MmiHf6_11830</name>
</gene>
<accession>A0AA96V0W8</accession>